<reference evidence="1" key="2">
    <citation type="journal article" date="2022" name="New Phytol.">
        <title>Evolutionary transition to the ectomycorrhizal habit in the genomes of a hyperdiverse lineage of mushroom-forming fungi.</title>
        <authorList>
            <person name="Looney B."/>
            <person name="Miyauchi S."/>
            <person name="Morin E."/>
            <person name="Drula E."/>
            <person name="Courty P.E."/>
            <person name="Kohler A."/>
            <person name="Kuo A."/>
            <person name="LaButti K."/>
            <person name="Pangilinan J."/>
            <person name="Lipzen A."/>
            <person name="Riley R."/>
            <person name="Andreopoulos W."/>
            <person name="He G."/>
            <person name="Johnson J."/>
            <person name="Nolan M."/>
            <person name="Tritt A."/>
            <person name="Barry K.W."/>
            <person name="Grigoriev I.V."/>
            <person name="Nagy L.G."/>
            <person name="Hibbett D."/>
            <person name="Henrissat B."/>
            <person name="Matheny P.B."/>
            <person name="Labbe J."/>
            <person name="Martin F.M."/>
        </authorList>
    </citation>
    <scope>NUCLEOTIDE SEQUENCE</scope>
    <source>
        <strain evidence="1">EC-137</strain>
    </source>
</reference>
<sequence>MSSRFYVKKQKPRAGSKANTGSTADPSQTPAELSNRAAELGRRRRGRPPSIKSKVHRDWLEDRRPAYQRAVQKSKKVTGDFLSSTTTAFLDEFGWTSTHFMSYTGEEEEGSREGSDADAEDDEEQRVAIYKLARQKVSNFFWHSGGTNRATQQSSAESESLLQSLLSQAKPVRRPKLVNVFCRSPHYTPEMWAEWKRRWKLTSGGEHGEAFYDAEGGIDNSMDDEGCDEV</sequence>
<organism evidence="1 2">
    <name type="scientific">Vararia minispora EC-137</name>
    <dbReference type="NCBI Taxonomy" id="1314806"/>
    <lineage>
        <taxon>Eukaryota</taxon>
        <taxon>Fungi</taxon>
        <taxon>Dikarya</taxon>
        <taxon>Basidiomycota</taxon>
        <taxon>Agaricomycotina</taxon>
        <taxon>Agaricomycetes</taxon>
        <taxon>Russulales</taxon>
        <taxon>Lachnocladiaceae</taxon>
        <taxon>Vararia</taxon>
    </lineage>
</organism>
<proteinExistence type="predicted"/>
<evidence type="ECO:0000313" key="1">
    <source>
        <dbReference type="EMBL" id="KAI0026433.1"/>
    </source>
</evidence>
<gene>
    <name evidence="1" type="ORF">K488DRAFT_92585</name>
</gene>
<accession>A0ACB8Q3X6</accession>
<protein>
    <submittedName>
        <fullName evidence="1">Uncharacterized protein</fullName>
    </submittedName>
</protein>
<comment type="caution">
    <text evidence="1">The sequence shown here is derived from an EMBL/GenBank/DDBJ whole genome shotgun (WGS) entry which is preliminary data.</text>
</comment>
<dbReference type="Proteomes" id="UP000814128">
    <property type="component" value="Unassembled WGS sequence"/>
</dbReference>
<evidence type="ECO:0000313" key="2">
    <source>
        <dbReference type="Proteomes" id="UP000814128"/>
    </source>
</evidence>
<dbReference type="EMBL" id="MU274572">
    <property type="protein sequence ID" value="KAI0026433.1"/>
    <property type="molecule type" value="Genomic_DNA"/>
</dbReference>
<name>A0ACB8Q3X6_9AGAM</name>
<reference evidence="1" key="1">
    <citation type="submission" date="2021-02" db="EMBL/GenBank/DDBJ databases">
        <authorList>
            <consortium name="DOE Joint Genome Institute"/>
            <person name="Ahrendt S."/>
            <person name="Looney B.P."/>
            <person name="Miyauchi S."/>
            <person name="Morin E."/>
            <person name="Drula E."/>
            <person name="Courty P.E."/>
            <person name="Chicoki N."/>
            <person name="Fauchery L."/>
            <person name="Kohler A."/>
            <person name="Kuo A."/>
            <person name="Labutti K."/>
            <person name="Pangilinan J."/>
            <person name="Lipzen A."/>
            <person name="Riley R."/>
            <person name="Andreopoulos W."/>
            <person name="He G."/>
            <person name="Johnson J."/>
            <person name="Barry K.W."/>
            <person name="Grigoriev I.V."/>
            <person name="Nagy L."/>
            <person name="Hibbett D."/>
            <person name="Henrissat B."/>
            <person name="Matheny P.B."/>
            <person name="Labbe J."/>
            <person name="Martin F."/>
        </authorList>
    </citation>
    <scope>NUCLEOTIDE SEQUENCE</scope>
    <source>
        <strain evidence="1">EC-137</strain>
    </source>
</reference>
<keyword evidence="2" id="KW-1185">Reference proteome</keyword>